<protein>
    <submittedName>
        <fullName evidence="2">Uncharacterized protein</fullName>
    </submittedName>
</protein>
<dbReference type="Proteomes" id="UP001054945">
    <property type="component" value="Unassembled WGS sequence"/>
</dbReference>
<evidence type="ECO:0000256" key="1">
    <source>
        <dbReference type="SAM" id="SignalP"/>
    </source>
</evidence>
<reference evidence="2 3" key="1">
    <citation type="submission" date="2021-06" db="EMBL/GenBank/DDBJ databases">
        <title>Caerostris extrusa draft genome.</title>
        <authorList>
            <person name="Kono N."/>
            <person name="Arakawa K."/>
        </authorList>
    </citation>
    <scope>NUCLEOTIDE SEQUENCE [LARGE SCALE GENOMIC DNA]</scope>
</reference>
<feature type="non-terminal residue" evidence="2">
    <location>
        <position position="1"/>
    </location>
</feature>
<proteinExistence type="predicted"/>
<feature type="signal peptide" evidence="1">
    <location>
        <begin position="1"/>
        <end position="17"/>
    </location>
</feature>
<evidence type="ECO:0000313" key="3">
    <source>
        <dbReference type="Proteomes" id="UP001054945"/>
    </source>
</evidence>
<sequence>CFLGNLFVNLCTFCSLGNIFIPCLPAPQCRRASSGLFRALHHCGVSFRVFGTQACFDRSLHFGLLKCKDDWKHLLSLSKFMIKKKPAGSLLWGNKLQMDDKAVLAEFSHGS</sequence>
<accession>A0AAV4VAC2</accession>
<dbReference type="EMBL" id="BPLR01014165">
    <property type="protein sequence ID" value="GIY66886.1"/>
    <property type="molecule type" value="Genomic_DNA"/>
</dbReference>
<keyword evidence="1" id="KW-0732">Signal</keyword>
<comment type="caution">
    <text evidence="2">The sequence shown here is derived from an EMBL/GenBank/DDBJ whole genome shotgun (WGS) entry which is preliminary data.</text>
</comment>
<organism evidence="2 3">
    <name type="scientific">Caerostris extrusa</name>
    <name type="common">Bark spider</name>
    <name type="synonym">Caerostris bankana</name>
    <dbReference type="NCBI Taxonomy" id="172846"/>
    <lineage>
        <taxon>Eukaryota</taxon>
        <taxon>Metazoa</taxon>
        <taxon>Ecdysozoa</taxon>
        <taxon>Arthropoda</taxon>
        <taxon>Chelicerata</taxon>
        <taxon>Arachnida</taxon>
        <taxon>Araneae</taxon>
        <taxon>Araneomorphae</taxon>
        <taxon>Entelegynae</taxon>
        <taxon>Araneoidea</taxon>
        <taxon>Araneidae</taxon>
        <taxon>Caerostris</taxon>
    </lineage>
</organism>
<dbReference type="AlphaFoldDB" id="A0AAV4VAC2"/>
<keyword evidence="3" id="KW-1185">Reference proteome</keyword>
<evidence type="ECO:0000313" key="2">
    <source>
        <dbReference type="EMBL" id="GIY66886.1"/>
    </source>
</evidence>
<gene>
    <name evidence="2" type="ORF">CEXT_303331</name>
</gene>
<name>A0AAV4VAC2_CAEEX</name>
<feature type="chain" id="PRO_5043338199" evidence="1">
    <location>
        <begin position="18"/>
        <end position="111"/>
    </location>
</feature>